<keyword evidence="6" id="KW-0472">Membrane</keyword>
<dbReference type="InterPro" id="IPR015655">
    <property type="entry name" value="PP2C"/>
</dbReference>
<dbReference type="PROSITE" id="PS01032">
    <property type="entry name" value="PPM_1"/>
    <property type="match status" value="1"/>
</dbReference>
<evidence type="ECO:0000256" key="3">
    <source>
        <dbReference type="ARBA" id="ARBA00022912"/>
    </source>
</evidence>
<dbReference type="Proteomes" id="UP000504631">
    <property type="component" value="Unplaced"/>
</dbReference>
<sequence>MTVLPMQFTAYSNVIHTSLQLYPTYVSYMKLVSKFAVGIPTGLNAGINSPLGYFWRIMRVYALKPEVLICGAVLAVILFYIQTIDIWSRSLLGKIQYTLGRTTSKVSKLPFLVNDSVNNGVKLSWELKQGHIAAYAIQGHRARMEDRFVVNEDMNNTGVSLFAIFDGHGGEFAANYARDKLIPNINKKVIELKDMIAGKATHISEDIKENEETEKKEEKSNADHIERKKSFRKTVSTSLTDDCMKKNVDVTDPELLDKLDSLSRPITREVKPCRTVEKPPKVDITNYLDGNKINYGRLLTDEVLAVDKLLVEAAKKNMDVAGTTALIALLEDNKLIVANVGDSRGVMCDGKGNAIPLSFDHKPQQERERRRINKAGGLVTFNGVWRVAGILATSRALGDYPLKDKKLVIADPDILTFDLSDHNPMFIVLASDGLWDTFTNEEAVAFIKERINEPHFGAKSITLQSYYRGSADNITVVVINLKDRKYSISEIK</sequence>
<evidence type="ECO:0000256" key="6">
    <source>
        <dbReference type="SAM" id="Phobius"/>
    </source>
</evidence>
<evidence type="ECO:0000313" key="9">
    <source>
        <dbReference type="RefSeq" id="XP_033353148.1"/>
    </source>
</evidence>
<dbReference type="KEGG" id="bvk:117235342"/>
<dbReference type="InterPro" id="IPR000222">
    <property type="entry name" value="PP2C_BS"/>
</dbReference>
<dbReference type="GO" id="GO:0004722">
    <property type="term" value="F:protein serine/threonine phosphatase activity"/>
    <property type="evidence" value="ECO:0007669"/>
    <property type="project" value="InterPro"/>
</dbReference>
<evidence type="ECO:0000256" key="5">
    <source>
        <dbReference type="SAM" id="MobiDB-lite"/>
    </source>
</evidence>
<keyword evidence="2 4" id="KW-0378">Hydrolase</keyword>
<dbReference type="RefSeq" id="XP_033353148.1">
    <property type="nucleotide sequence ID" value="XM_033497257.1"/>
</dbReference>
<keyword evidence="3 4" id="KW-0904">Protein phosphatase</keyword>
<dbReference type="GO" id="GO:0046872">
    <property type="term" value="F:metal ion binding"/>
    <property type="evidence" value="ECO:0007669"/>
    <property type="project" value="UniProtKB-KW"/>
</dbReference>
<dbReference type="PANTHER" id="PTHR47992">
    <property type="entry name" value="PROTEIN PHOSPHATASE"/>
    <property type="match status" value="1"/>
</dbReference>
<organism evidence="8 9">
    <name type="scientific">Bombus vosnesenskii</name>
    <dbReference type="NCBI Taxonomy" id="207650"/>
    <lineage>
        <taxon>Eukaryota</taxon>
        <taxon>Metazoa</taxon>
        <taxon>Ecdysozoa</taxon>
        <taxon>Arthropoda</taxon>
        <taxon>Hexapoda</taxon>
        <taxon>Insecta</taxon>
        <taxon>Pterygota</taxon>
        <taxon>Neoptera</taxon>
        <taxon>Endopterygota</taxon>
        <taxon>Hymenoptera</taxon>
        <taxon>Apocrita</taxon>
        <taxon>Aculeata</taxon>
        <taxon>Apoidea</taxon>
        <taxon>Anthophila</taxon>
        <taxon>Apidae</taxon>
        <taxon>Bombus</taxon>
        <taxon>Pyrobombus</taxon>
    </lineage>
</organism>
<feature type="domain" description="PPM-type phosphatase" evidence="7">
    <location>
        <begin position="131"/>
        <end position="481"/>
    </location>
</feature>
<dbReference type="InterPro" id="IPR001932">
    <property type="entry name" value="PPM-type_phosphatase-like_dom"/>
</dbReference>
<dbReference type="PROSITE" id="PS51746">
    <property type="entry name" value="PPM_2"/>
    <property type="match status" value="1"/>
</dbReference>
<dbReference type="Pfam" id="PF00481">
    <property type="entry name" value="PP2C"/>
    <property type="match status" value="2"/>
</dbReference>
<proteinExistence type="inferred from homology"/>
<keyword evidence="1" id="KW-0479">Metal-binding</keyword>
<protein>
    <submittedName>
        <fullName evidence="9">Protein phosphatase 1L isoform X1</fullName>
    </submittedName>
</protein>
<reference evidence="9" key="1">
    <citation type="submission" date="2025-08" db="UniProtKB">
        <authorList>
            <consortium name="RefSeq"/>
        </authorList>
    </citation>
    <scope>IDENTIFICATION</scope>
    <source>
        <tissue evidence="9">Muscle</tissue>
    </source>
</reference>
<dbReference type="SUPFAM" id="SSF81606">
    <property type="entry name" value="PP2C-like"/>
    <property type="match status" value="1"/>
</dbReference>
<feature type="transmembrane region" description="Helical" evidence="6">
    <location>
        <begin position="67"/>
        <end position="87"/>
    </location>
</feature>
<feature type="transmembrane region" description="Helical" evidence="6">
    <location>
        <begin position="35"/>
        <end position="55"/>
    </location>
</feature>
<accession>A0A6J3KJ06</accession>
<keyword evidence="6" id="KW-0812">Transmembrane</keyword>
<dbReference type="Gene3D" id="3.60.40.10">
    <property type="entry name" value="PPM-type phosphatase domain"/>
    <property type="match status" value="1"/>
</dbReference>
<evidence type="ECO:0000256" key="4">
    <source>
        <dbReference type="RuleBase" id="RU003465"/>
    </source>
</evidence>
<comment type="similarity">
    <text evidence="4">Belongs to the PP2C family.</text>
</comment>
<dbReference type="GeneID" id="117235342"/>
<evidence type="ECO:0000259" key="7">
    <source>
        <dbReference type="PROSITE" id="PS51746"/>
    </source>
</evidence>
<keyword evidence="8" id="KW-1185">Reference proteome</keyword>
<dbReference type="CDD" id="cd00143">
    <property type="entry name" value="PP2Cc"/>
    <property type="match status" value="1"/>
</dbReference>
<dbReference type="SMART" id="SM00332">
    <property type="entry name" value="PP2Cc"/>
    <property type="match status" value="1"/>
</dbReference>
<name>A0A6J3KJ06_9HYME</name>
<evidence type="ECO:0000256" key="2">
    <source>
        <dbReference type="ARBA" id="ARBA00022801"/>
    </source>
</evidence>
<evidence type="ECO:0000256" key="1">
    <source>
        <dbReference type="ARBA" id="ARBA00022723"/>
    </source>
</evidence>
<dbReference type="InterPro" id="IPR036457">
    <property type="entry name" value="PPM-type-like_dom_sf"/>
</dbReference>
<keyword evidence="6" id="KW-1133">Transmembrane helix</keyword>
<feature type="region of interest" description="Disordered" evidence="5">
    <location>
        <begin position="207"/>
        <end position="227"/>
    </location>
</feature>
<gene>
    <name evidence="9" type="primary">LOC117235342</name>
</gene>
<dbReference type="AlphaFoldDB" id="A0A6J3KJ06"/>
<evidence type="ECO:0000313" key="8">
    <source>
        <dbReference type="Proteomes" id="UP000504631"/>
    </source>
</evidence>
<feature type="compositionally biased region" description="Basic and acidic residues" evidence="5">
    <location>
        <begin position="213"/>
        <end position="227"/>
    </location>
</feature>